<dbReference type="RefSeq" id="XP_008869490.1">
    <property type="nucleotide sequence ID" value="XM_008871268.1"/>
</dbReference>
<dbReference type="Pfam" id="PF01554">
    <property type="entry name" value="MatE"/>
    <property type="match status" value="2"/>
</dbReference>
<feature type="transmembrane region" description="Helical" evidence="2">
    <location>
        <begin position="401"/>
        <end position="425"/>
    </location>
</feature>
<feature type="transmembrane region" description="Helical" evidence="2">
    <location>
        <begin position="431"/>
        <end position="450"/>
    </location>
</feature>
<evidence type="ECO:0000256" key="2">
    <source>
        <dbReference type="SAM" id="Phobius"/>
    </source>
</evidence>
<dbReference type="NCBIfam" id="TIGR00797">
    <property type="entry name" value="matE"/>
    <property type="match status" value="1"/>
</dbReference>
<feature type="transmembrane region" description="Helical" evidence="2">
    <location>
        <begin position="64"/>
        <end position="83"/>
    </location>
</feature>
<reference evidence="3" key="1">
    <citation type="submission" date="2013-12" db="EMBL/GenBank/DDBJ databases">
        <title>The Genome Sequence of Aphanomyces invadans NJM9701.</title>
        <authorList>
            <consortium name="The Broad Institute Genomics Platform"/>
            <person name="Russ C."/>
            <person name="Tyler B."/>
            <person name="van West P."/>
            <person name="Dieguez-Uribeondo J."/>
            <person name="Young S.K."/>
            <person name="Zeng Q."/>
            <person name="Gargeya S."/>
            <person name="Fitzgerald M."/>
            <person name="Abouelleil A."/>
            <person name="Alvarado L."/>
            <person name="Chapman S.B."/>
            <person name="Gainer-Dewar J."/>
            <person name="Goldberg J."/>
            <person name="Griggs A."/>
            <person name="Gujja S."/>
            <person name="Hansen M."/>
            <person name="Howarth C."/>
            <person name="Imamovic A."/>
            <person name="Ireland A."/>
            <person name="Larimer J."/>
            <person name="McCowan C."/>
            <person name="Murphy C."/>
            <person name="Pearson M."/>
            <person name="Poon T.W."/>
            <person name="Priest M."/>
            <person name="Roberts A."/>
            <person name="Saif S."/>
            <person name="Shea T."/>
            <person name="Sykes S."/>
            <person name="Wortman J."/>
            <person name="Nusbaum C."/>
            <person name="Birren B."/>
        </authorList>
    </citation>
    <scope>NUCLEOTIDE SEQUENCE [LARGE SCALE GENOMIC DNA]</scope>
    <source>
        <strain evidence="3">NJM9701</strain>
    </source>
</reference>
<feature type="transmembrane region" description="Helical" evidence="2">
    <location>
        <begin position="143"/>
        <end position="161"/>
    </location>
</feature>
<evidence type="ECO:0008006" key="4">
    <source>
        <dbReference type="Google" id="ProtNLM"/>
    </source>
</evidence>
<accession>A0A024U6W8</accession>
<evidence type="ECO:0000313" key="3">
    <source>
        <dbReference type="EMBL" id="ETW01642.1"/>
    </source>
</evidence>
<feature type="transmembrane region" description="Helical" evidence="2">
    <location>
        <begin position="283"/>
        <end position="308"/>
    </location>
</feature>
<dbReference type="OrthoDB" id="2126698at2759"/>
<dbReference type="VEuPathDB" id="FungiDB:H310_06271"/>
<dbReference type="PANTHER" id="PTHR11206">
    <property type="entry name" value="MULTIDRUG RESISTANCE PROTEIN"/>
    <property type="match status" value="1"/>
</dbReference>
<dbReference type="GO" id="GO:0016020">
    <property type="term" value="C:membrane"/>
    <property type="evidence" value="ECO:0007669"/>
    <property type="project" value="InterPro"/>
</dbReference>
<feature type="transmembrane region" description="Helical" evidence="2">
    <location>
        <begin position="21"/>
        <end position="44"/>
    </location>
</feature>
<dbReference type="eggNOG" id="KOG1347">
    <property type="taxonomic scope" value="Eukaryota"/>
</dbReference>
<keyword evidence="2" id="KW-1133">Transmembrane helix</keyword>
<comment type="similarity">
    <text evidence="1">Belongs to the multi antimicrobial extrusion (MATE) (TC 2.A.66.1) family.</text>
</comment>
<feature type="transmembrane region" description="Helical" evidence="2">
    <location>
        <begin position="329"/>
        <end position="350"/>
    </location>
</feature>
<dbReference type="GeneID" id="20083321"/>
<keyword evidence="2" id="KW-0812">Transmembrane</keyword>
<dbReference type="GO" id="GO:0015297">
    <property type="term" value="F:antiporter activity"/>
    <property type="evidence" value="ECO:0007669"/>
    <property type="project" value="InterPro"/>
</dbReference>
<feature type="transmembrane region" description="Helical" evidence="2">
    <location>
        <begin position="173"/>
        <end position="195"/>
    </location>
</feature>
<sequence length="497" mass="53589">MASHALLGGVQPPPPNVRDETIHLISLAAPMMLNFMMESMYAPISVGLVGHLGKPDTKPFVDGVTMGCIYMMVTTHAVGLGLGSALDTLATQAHGAGNYKKMGVYLESAMLGTALAYIPTAAANWYCQDILTMCGINTVVANLAGQFVRYSTFAMPFYFLYDLIRKMLQAHDIVAPMLPMAIVSNGLHVGLGLYLTQVQKLGYHGVLISGGLSHVAYPLMQLAYLTCINPVHHTWKLQWNLRSAIAHLPEFFEFGLPGMATMLIENGAFGILGFMAGELPHSLLLIAVNSVLLQTITTAFIMYIGFSVATTVRMGNAIGANQLDHARCIMRVSLVVTTLCLALTTGGLFLWRHDVPSLYVNDAQVCDRAATALVFVLPLHASDSFNAVWQAMLQAVGKPSHAAYVNAVAYYIIGLPLAGFLAFSLHWSLEGLWAGLTIGSFCACGAYTVIMARLSWREVLEEANARTADDGDTKMTTSWTAPPLATDGCETPIVLYT</sequence>
<name>A0A024U6W8_9STRA</name>
<dbReference type="EMBL" id="KI913962">
    <property type="protein sequence ID" value="ETW01642.1"/>
    <property type="molecule type" value="Genomic_DNA"/>
</dbReference>
<dbReference type="STRING" id="157072.A0A024U6W8"/>
<keyword evidence="2" id="KW-0472">Membrane</keyword>
<dbReference type="GO" id="GO:0042910">
    <property type="term" value="F:xenobiotic transmembrane transporter activity"/>
    <property type="evidence" value="ECO:0007669"/>
    <property type="project" value="InterPro"/>
</dbReference>
<feature type="transmembrane region" description="Helical" evidence="2">
    <location>
        <begin position="104"/>
        <end position="123"/>
    </location>
</feature>
<dbReference type="InterPro" id="IPR002528">
    <property type="entry name" value="MATE_fam"/>
</dbReference>
<gene>
    <name evidence="3" type="ORF">H310_06271</name>
</gene>
<protein>
    <recommendedName>
        <fullName evidence="4">MATE efflux family protein</fullName>
    </recommendedName>
</protein>
<dbReference type="AlphaFoldDB" id="A0A024U6W8"/>
<evidence type="ECO:0000256" key="1">
    <source>
        <dbReference type="ARBA" id="ARBA00010199"/>
    </source>
</evidence>
<proteinExistence type="inferred from homology"/>
<feature type="transmembrane region" description="Helical" evidence="2">
    <location>
        <begin position="256"/>
        <end position="277"/>
    </location>
</feature>
<organism evidence="3">
    <name type="scientific">Aphanomyces invadans</name>
    <dbReference type="NCBI Taxonomy" id="157072"/>
    <lineage>
        <taxon>Eukaryota</taxon>
        <taxon>Sar</taxon>
        <taxon>Stramenopiles</taxon>
        <taxon>Oomycota</taxon>
        <taxon>Saprolegniomycetes</taxon>
        <taxon>Saprolegniales</taxon>
        <taxon>Verrucalvaceae</taxon>
        <taxon>Aphanomyces</taxon>
    </lineage>
</organism>